<evidence type="ECO:0000313" key="2">
    <source>
        <dbReference type="Proteomes" id="UP001234202"/>
    </source>
</evidence>
<dbReference type="EMBL" id="JASBWV010000012">
    <property type="protein sequence ID" value="KAJ9123561.1"/>
    <property type="molecule type" value="Genomic_DNA"/>
</dbReference>
<protein>
    <submittedName>
        <fullName evidence="1">Uncharacterized protein</fullName>
    </submittedName>
</protein>
<name>A0ACC2XIT4_9TREE</name>
<sequence>MVAQRPEGEKEVDWVVVELTGVADPAEIAKSFWTNEEMGGMLRLDGVVCVVDSKNIIQQLEEDEKANSGNECARQIAASDVILLNKTDLVQEESMFQEIEQRIAEINPISLFRRTHRSAVDLSNIFGIGGYSTNESSESGITGGKARVPASIRAIIEQHSHDGQSSSATDHAHSHEDGDASRKHLNGIGSYVFDLPVLSKAQLDSVETFLQALHWENRIEGIETDETDDEQVDEGSRLVVLRSKGLFVDTQGNVHVLQGVRDIYELNKLDVKAGDLEEEHPGSKLVVIGRNLGSRDVWLEGLRKTCSLD</sequence>
<keyword evidence="2" id="KW-1185">Reference proteome</keyword>
<evidence type="ECO:0000313" key="1">
    <source>
        <dbReference type="EMBL" id="KAJ9123561.1"/>
    </source>
</evidence>
<gene>
    <name evidence="1" type="ORF">QFC24_003776</name>
</gene>
<accession>A0ACC2XIT4</accession>
<organism evidence="1 2">
    <name type="scientific">Naganishia onofrii</name>
    <dbReference type="NCBI Taxonomy" id="1851511"/>
    <lineage>
        <taxon>Eukaryota</taxon>
        <taxon>Fungi</taxon>
        <taxon>Dikarya</taxon>
        <taxon>Basidiomycota</taxon>
        <taxon>Agaricomycotina</taxon>
        <taxon>Tremellomycetes</taxon>
        <taxon>Filobasidiales</taxon>
        <taxon>Filobasidiaceae</taxon>
        <taxon>Naganishia</taxon>
    </lineage>
</organism>
<reference evidence="1" key="1">
    <citation type="submission" date="2023-04" db="EMBL/GenBank/DDBJ databases">
        <title>Draft Genome sequencing of Naganishia species isolated from polar environments using Oxford Nanopore Technology.</title>
        <authorList>
            <person name="Leo P."/>
            <person name="Venkateswaran K."/>
        </authorList>
    </citation>
    <scope>NUCLEOTIDE SEQUENCE</scope>
    <source>
        <strain evidence="1">DBVPG 5303</strain>
    </source>
</reference>
<proteinExistence type="predicted"/>
<dbReference type="Proteomes" id="UP001234202">
    <property type="component" value="Unassembled WGS sequence"/>
</dbReference>
<comment type="caution">
    <text evidence="1">The sequence shown here is derived from an EMBL/GenBank/DDBJ whole genome shotgun (WGS) entry which is preliminary data.</text>
</comment>